<dbReference type="EMBL" id="LXQA010216778">
    <property type="protein sequence ID" value="MCI34754.1"/>
    <property type="molecule type" value="Genomic_DNA"/>
</dbReference>
<protein>
    <submittedName>
        <fullName evidence="1">Receptor-like kinase</fullName>
    </submittedName>
</protein>
<sequence length="76" mass="8594">MEESLPFFWRPSDSAQVRLGLSACLCSFLLQSSLRSGVRQLGEFSLALLGKWCWRMLVDRDGLWFRVLAARSGVGE</sequence>
<keyword evidence="1" id="KW-0418">Kinase</keyword>
<accession>A0A392RFE6</accession>
<organism evidence="1 2">
    <name type="scientific">Trifolium medium</name>
    <dbReference type="NCBI Taxonomy" id="97028"/>
    <lineage>
        <taxon>Eukaryota</taxon>
        <taxon>Viridiplantae</taxon>
        <taxon>Streptophyta</taxon>
        <taxon>Embryophyta</taxon>
        <taxon>Tracheophyta</taxon>
        <taxon>Spermatophyta</taxon>
        <taxon>Magnoliopsida</taxon>
        <taxon>eudicotyledons</taxon>
        <taxon>Gunneridae</taxon>
        <taxon>Pentapetalae</taxon>
        <taxon>rosids</taxon>
        <taxon>fabids</taxon>
        <taxon>Fabales</taxon>
        <taxon>Fabaceae</taxon>
        <taxon>Papilionoideae</taxon>
        <taxon>50 kb inversion clade</taxon>
        <taxon>NPAAA clade</taxon>
        <taxon>Hologalegina</taxon>
        <taxon>IRL clade</taxon>
        <taxon>Trifolieae</taxon>
        <taxon>Trifolium</taxon>
    </lineage>
</organism>
<dbReference type="AlphaFoldDB" id="A0A392RFE6"/>
<dbReference type="GO" id="GO:0016301">
    <property type="term" value="F:kinase activity"/>
    <property type="evidence" value="ECO:0007669"/>
    <property type="project" value="UniProtKB-KW"/>
</dbReference>
<reference evidence="1 2" key="1">
    <citation type="journal article" date="2018" name="Front. Plant Sci.">
        <title>Red Clover (Trifolium pratense) and Zigzag Clover (T. medium) - A Picture of Genomic Similarities and Differences.</title>
        <authorList>
            <person name="Dluhosova J."/>
            <person name="Istvanek J."/>
            <person name="Nedelnik J."/>
            <person name="Repkova J."/>
        </authorList>
    </citation>
    <scope>NUCLEOTIDE SEQUENCE [LARGE SCALE GENOMIC DNA]</scope>
    <source>
        <strain evidence="2">cv. 10/8</strain>
        <tissue evidence="1">Leaf</tissue>
    </source>
</reference>
<name>A0A392RFE6_9FABA</name>
<keyword evidence="1" id="KW-0675">Receptor</keyword>
<proteinExistence type="predicted"/>
<comment type="caution">
    <text evidence="1">The sequence shown here is derived from an EMBL/GenBank/DDBJ whole genome shotgun (WGS) entry which is preliminary data.</text>
</comment>
<keyword evidence="2" id="KW-1185">Reference proteome</keyword>
<evidence type="ECO:0000313" key="2">
    <source>
        <dbReference type="Proteomes" id="UP000265520"/>
    </source>
</evidence>
<evidence type="ECO:0000313" key="1">
    <source>
        <dbReference type="EMBL" id="MCI34754.1"/>
    </source>
</evidence>
<dbReference type="Proteomes" id="UP000265520">
    <property type="component" value="Unassembled WGS sequence"/>
</dbReference>
<keyword evidence="1" id="KW-0808">Transferase</keyword>